<dbReference type="GO" id="GO:0007165">
    <property type="term" value="P:signal transduction"/>
    <property type="evidence" value="ECO:0007669"/>
    <property type="project" value="UniProtKB-KW"/>
</dbReference>
<keyword evidence="8 10" id="KW-0675">Receptor</keyword>
<evidence type="ECO:0000256" key="5">
    <source>
        <dbReference type="ARBA" id="ARBA00022725"/>
    </source>
</evidence>
<evidence type="ECO:0000256" key="4">
    <source>
        <dbReference type="ARBA" id="ARBA00022692"/>
    </source>
</evidence>
<dbReference type="OrthoDB" id="7475020at2759"/>
<keyword evidence="2" id="KW-1003">Cell membrane</keyword>
<organism evidence="11 12">
    <name type="scientific">Eumeta variegata</name>
    <name type="common">Bagworm moth</name>
    <name type="synonym">Eumeta japonica</name>
    <dbReference type="NCBI Taxonomy" id="151549"/>
    <lineage>
        <taxon>Eukaryota</taxon>
        <taxon>Metazoa</taxon>
        <taxon>Ecdysozoa</taxon>
        <taxon>Arthropoda</taxon>
        <taxon>Hexapoda</taxon>
        <taxon>Insecta</taxon>
        <taxon>Pterygota</taxon>
        <taxon>Neoptera</taxon>
        <taxon>Endopterygota</taxon>
        <taxon>Lepidoptera</taxon>
        <taxon>Glossata</taxon>
        <taxon>Ditrysia</taxon>
        <taxon>Tineoidea</taxon>
        <taxon>Psychidae</taxon>
        <taxon>Oiketicinae</taxon>
        <taxon>Eumeta</taxon>
    </lineage>
</organism>
<dbReference type="Proteomes" id="UP000299102">
    <property type="component" value="Unassembled WGS sequence"/>
</dbReference>
<evidence type="ECO:0000256" key="10">
    <source>
        <dbReference type="RuleBase" id="RU351113"/>
    </source>
</evidence>
<comment type="similarity">
    <text evidence="10">Belongs to the insect chemoreceptor superfamily. Heteromeric odorant receptor channel (TC 1.A.69) family.</text>
</comment>
<dbReference type="GO" id="GO:0005549">
    <property type="term" value="F:odorant binding"/>
    <property type="evidence" value="ECO:0007669"/>
    <property type="project" value="InterPro"/>
</dbReference>
<evidence type="ECO:0000256" key="7">
    <source>
        <dbReference type="ARBA" id="ARBA00023136"/>
    </source>
</evidence>
<dbReference type="GO" id="GO:0005886">
    <property type="term" value="C:plasma membrane"/>
    <property type="evidence" value="ECO:0007669"/>
    <property type="project" value="UniProtKB-SubCell"/>
</dbReference>
<keyword evidence="12" id="KW-1185">Reference proteome</keyword>
<comment type="caution">
    <text evidence="10">Lacks conserved residue(s) required for the propagation of feature annotation.</text>
</comment>
<keyword evidence="5 10" id="KW-0552">Olfaction</keyword>
<comment type="subcellular location">
    <subcellularLocation>
        <location evidence="1 10">Cell membrane</location>
        <topology evidence="1 10">Multi-pass membrane protein</topology>
    </subcellularLocation>
</comment>
<name>A0A4C1U171_EUMVA</name>
<dbReference type="PANTHER" id="PTHR21137:SF35">
    <property type="entry name" value="ODORANT RECEPTOR 19A-RELATED"/>
    <property type="match status" value="1"/>
</dbReference>
<keyword evidence="3 10" id="KW-0716">Sensory transduction</keyword>
<dbReference type="GO" id="GO:0004984">
    <property type="term" value="F:olfactory receptor activity"/>
    <property type="evidence" value="ECO:0007669"/>
    <property type="project" value="InterPro"/>
</dbReference>
<keyword evidence="9 10" id="KW-0807">Transducer</keyword>
<evidence type="ECO:0000256" key="1">
    <source>
        <dbReference type="ARBA" id="ARBA00004651"/>
    </source>
</evidence>
<proteinExistence type="inferred from homology"/>
<dbReference type="AlphaFoldDB" id="A0A4C1U171"/>
<feature type="transmembrane region" description="Helical" evidence="10">
    <location>
        <begin position="85"/>
        <end position="103"/>
    </location>
</feature>
<accession>A0A4C1U171</accession>
<gene>
    <name evidence="11" type="ORF">EVAR_13867_1</name>
</gene>
<keyword evidence="4 10" id="KW-0812">Transmembrane</keyword>
<protein>
    <recommendedName>
        <fullName evidence="10">Odorant receptor</fullName>
    </recommendedName>
</protein>
<dbReference type="EMBL" id="BGZK01000114">
    <property type="protein sequence ID" value="GBP20095.1"/>
    <property type="molecule type" value="Genomic_DNA"/>
</dbReference>
<evidence type="ECO:0000256" key="8">
    <source>
        <dbReference type="ARBA" id="ARBA00023170"/>
    </source>
</evidence>
<dbReference type="Pfam" id="PF02949">
    <property type="entry name" value="7tm_6"/>
    <property type="match status" value="2"/>
</dbReference>
<evidence type="ECO:0000313" key="12">
    <source>
        <dbReference type="Proteomes" id="UP000299102"/>
    </source>
</evidence>
<keyword evidence="7 10" id="KW-0472">Membrane</keyword>
<keyword evidence="6 10" id="KW-1133">Transmembrane helix</keyword>
<evidence type="ECO:0000313" key="11">
    <source>
        <dbReference type="EMBL" id="GBP20095.1"/>
    </source>
</evidence>
<reference evidence="11 12" key="1">
    <citation type="journal article" date="2019" name="Commun. Biol.">
        <title>The bagworm genome reveals a unique fibroin gene that provides high tensile strength.</title>
        <authorList>
            <person name="Kono N."/>
            <person name="Nakamura H."/>
            <person name="Ohtoshi R."/>
            <person name="Tomita M."/>
            <person name="Numata K."/>
            <person name="Arakawa K."/>
        </authorList>
    </citation>
    <scope>NUCLEOTIDE SEQUENCE [LARGE SCALE GENOMIC DNA]</scope>
</reference>
<comment type="caution">
    <text evidence="11">The sequence shown here is derived from an EMBL/GenBank/DDBJ whole genome shotgun (WGS) entry which is preliminary data.</text>
</comment>
<feature type="transmembrane region" description="Helical" evidence="10">
    <location>
        <begin position="184"/>
        <end position="209"/>
    </location>
</feature>
<dbReference type="PANTHER" id="PTHR21137">
    <property type="entry name" value="ODORANT RECEPTOR"/>
    <property type="match status" value="1"/>
</dbReference>
<evidence type="ECO:0000256" key="2">
    <source>
        <dbReference type="ARBA" id="ARBA00022475"/>
    </source>
</evidence>
<sequence length="369" mass="42244">MSSGPDTTRLRLGDGTPKVSDLVDKFSYYFTVAMLVMNYVAVIVYNVPSIYHNCRVGAFTNNRIENSTLEFTGHYAFPRIDQERMFAIFTLINVYFALVIGTFHCLLDLYLSLAVFQIVGHLYILKHDLTSIPRPKNKTFIEVYDMPIAVEMFDAEENKQVYKRISECISHHCMIISFTDEVSVLFGPTIAISYLFHLFGCCLCLLQVLSGLTFPHKTSWVRVNAHVVFALHCMHQPRRMEPRLSVHRRLHAEPANFSLSRACFKNIEKSALRYIKYSQFGIQSEKLIDEVYAVPWECMDVPNRRAVLMLLRRVQTPIRISALGIADVGVQTMIGDKPGARFEGWGAVGKRAKMRVRRVLTDVFQRALS</sequence>
<feature type="transmembrane region" description="Helical" evidence="10">
    <location>
        <begin position="26"/>
        <end position="45"/>
    </location>
</feature>
<evidence type="ECO:0000256" key="6">
    <source>
        <dbReference type="ARBA" id="ARBA00022989"/>
    </source>
</evidence>
<dbReference type="InterPro" id="IPR004117">
    <property type="entry name" value="7tm6_olfct_rcpt"/>
</dbReference>
<evidence type="ECO:0000256" key="3">
    <source>
        <dbReference type="ARBA" id="ARBA00022606"/>
    </source>
</evidence>
<evidence type="ECO:0000256" key="9">
    <source>
        <dbReference type="ARBA" id="ARBA00023224"/>
    </source>
</evidence>